<dbReference type="Gene3D" id="2.40.30.10">
    <property type="entry name" value="Translation factors"/>
    <property type="match status" value="1"/>
</dbReference>
<dbReference type="InterPro" id="IPR035647">
    <property type="entry name" value="EFG_III/V"/>
</dbReference>
<feature type="domain" description="Tr-type G" evidence="4">
    <location>
        <begin position="1"/>
        <end position="243"/>
    </location>
</feature>
<proteinExistence type="predicted"/>
<dbReference type="SMART" id="SM00889">
    <property type="entry name" value="EFG_IV"/>
    <property type="match status" value="1"/>
</dbReference>
<evidence type="ECO:0000256" key="2">
    <source>
        <dbReference type="ARBA" id="ARBA00022917"/>
    </source>
</evidence>
<protein>
    <recommendedName>
        <fullName evidence="4">Tr-type G domain-containing protein</fullName>
    </recommendedName>
</protein>
<dbReference type="Pfam" id="PF00009">
    <property type="entry name" value="GTP_EFTU"/>
    <property type="match status" value="1"/>
</dbReference>
<dbReference type="InterPro" id="IPR005517">
    <property type="entry name" value="Transl_elong_EFG/EF2_IV"/>
</dbReference>
<gene>
    <name evidence="5" type="ORF">AOZ06_32370</name>
</gene>
<dbReference type="InterPro" id="IPR009000">
    <property type="entry name" value="Transl_B-barrel_sf"/>
</dbReference>
<dbReference type="InterPro" id="IPR000795">
    <property type="entry name" value="T_Tr_GTP-bd_dom"/>
</dbReference>
<keyword evidence="2" id="KW-0648">Protein biosynthesis</keyword>
<dbReference type="SUPFAM" id="SSF54980">
    <property type="entry name" value="EF-G C-terminal domain-like"/>
    <property type="match status" value="2"/>
</dbReference>
<dbReference type="PROSITE" id="PS00301">
    <property type="entry name" value="G_TR_1"/>
    <property type="match status" value="1"/>
</dbReference>
<dbReference type="SUPFAM" id="SSF54211">
    <property type="entry name" value="Ribosomal protein S5 domain 2-like"/>
    <property type="match status" value="1"/>
</dbReference>
<evidence type="ECO:0000313" key="5">
    <source>
        <dbReference type="EMBL" id="ALG10959.1"/>
    </source>
</evidence>
<dbReference type="AlphaFoldDB" id="A0A0N7F4B4"/>
<dbReference type="InterPro" id="IPR005225">
    <property type="entry name" value="Small_GTP-bd"/>
</dbReference>
<dbReference type="PROSITE" id="PS51722">
    <property type="entry name" value="G_TR_2"/>
    <property type="match status" value="1"/>
</dbReference>
<dbReference type="KEGG" id="kphy:AOZ06_32370"/>
<dbReference type="STRING" id="860235.AOZ06_32370"/>
<dbReference type="GO" id="GO:0005525">
    <property type="term" value="F:GTP binding"/>
    <property type="evidence" value="ECO:0007669"/>
    <property type="project" value="UniProtKB-KW"/>
</dbReference>
<dbReference type="GO" id="GO:0006412">
    <property type="term" value="P:translation"/>
    <property type="evidence" value="ECO:0007669"/>
    <property type="project" value="UniProtKB-KW"/>
</dbReference>
<keyword evidence="6" id="KW-1185">Reference proteome</keyword>
<reference evidence="5 6" key="1">
    <citation type="submission" date="2015-07" db="EMBL/GenBank/DDBJ databases">
        <title>Genome sequencing of Kibdelosporangium phytohabitans.</title>
        <authorList>
            <person name="Qin S."/>
            <person name="Xing K."/>
        </authorList>
    </citation>
    <scope>NUCLEOTIDE SEQUENCE [LARGE SCALE GENOMIC DNA]</scope>
    <source>
        <strain evidence="5 6">KLBMP1111</strain>
    </source>
</reference>
<dbReference type="InterPro" id="IPR014721">
    <property type="entry name" value="Ribsml_uS5_D2-typ_fold_subgr"/>
</dbReference>
<dbReference type="Gene3D" id="3.30.70.870">
    <property type="entry name" value="Elongation Factor G (Translational Gtpase), domain 3"/>
    <property type="match status" value="1"/>
</dbReference>
<dbReference type="SUPFAM" id="SSF52540">
    <property type="entry name" value="P-loop containing nucleoside triphosphate hydrolases"/>
    <property type="match status" value="1"/>
</dbReference>
<dbReference type="PANTHER" id="PTHR43261">
    <property type="entry name" value="TRANSLATION ELONGATION FACTOR G-RELATED"/>
    <property type="match status" value="1"/>
</dbReference>
<evidence type="ECO:0000256" key="1">
    <source>
        <dbReference type="ARBA" id="ARBA00022741"/>
    </source>
</evidence>
<dbReference type="GO" id="GO:0003924">
    <property type="term" value="F:GTPase activity"/>
    <property type="evidence" value="ECO:0007669"/>
    <property type="project" value="InterPro"/>
</dbReference>
<dbReference type="Gene3D" id="3.30.230.10">
    <property type="match status" value="1"/>
</dbReference>
<dbReference type="PANTHER" id="PTHR43261:SF1">
    <property type="entry name" value="RIBOSOME-RELEASING FACTOR 2, MITOCHONDRIAL"/>
    <property type="match status" value="1"/>
</dbReference>
<dbReference type="NCBIfam" id="TIGR00231">
    <property type="entry name" value="small_GTP"/>
    <property type="match status" value="1"/>
</dbReference>
<dbReference type="SUPFAM" id="SSF50447">
    <property type="entry name" value="Translation proteins"/>
    <property type="match status" value="1"/>
</dbReference>
<keyword evidence="3" id="KW-0342">GTP-binding</keyword>
<dbReference type="InterPro" id="IPR020568">
    <property type="entry name" value="Ribosomal_Su5_D2-typ_SF"/>
</dbReference>
<organism evidence="5 6">
    <name type="scientific">Kibdelosporangium phytohabitans</name>
    <dbReference type="NCBI Taxonomy" id="860235"/>
    <lineage>
        <taxon>Bacteria</taxon>
        <taxon>Bacillati</taxon>
        <taxon>Actinomycetota</taxon>
        <taxon>Actinomycetes</taxon>
        <taxon>Pseudonocardiales</taxon>
        <taxon>Pseudonocardiaceae</taxon>
        <taxon>Kibdelosporangium</taxon>
    </lineage>
</organism>
<dbReference type="PRINTS" id="PR01037">
    <property type="entry name" value="TCRTETOQM"/>
</dbReference>
<keyword evidence="1" id="KW-0547">Nucleotide-binding</keyword>
<dbReference type="Proteomes" id="UP000063699">
    <property type="component" value="Chromosome"/>
</dbReference>
<evidence type="ECO:0000313" key="6">
    <source>
        <dbReference type="Proteomes" id="UP000063699"/>
    </source>
</evidence>
<dbReference type="Pfam" id="PF00679">
    <property type="entry name" value="EFG_C"/>
    <property type="match status" value="1"/>
</dbReference>
<dbReference type="GO" id="GO:0032790">
    <property type="term" value="P:ribosome disassembly"/>
    <property type="evidence" value="ECO:0007669"/>
    <property type="project" value="TreeGrafter"/>
</dbReference>
<sequence length="612" mass="64283">MRMLNLGIVAHVDAGKTSLTERLLFDAGAITHLGSVDGGDTRTDAMDLERRRGITIRSAVATFDSAGHKVHLIDTPGHTDFVAEVERALGVLDGAILVLSAVEGVQPHTRVLMRTLRALGVPTLLFVNKIDRRGARHDDLLDDIRRMLSPSAVALNRPVDPGTAAATVELTEPGPELAEVLAEHSDAVLQSYLDGLDPVLLRDELVRQTAAGQVFPVLFGSAISGAGIDALRQGIVDLLPSAEPAPGPLDGTVFAIEHDPAGRRFAVARLFAGSLTVRDRVTFARRDASGSTVVESARATAVLDADRRAVAVRAGGIARIGGVPGLRVGDRLGSTVAPPPPALLRPPTLEAVVTSPDQDLYTGLSALADEDPLINVRPGPSAGSLVVSLYGEVQREVIAARLAEEFGVRAEFSAPRVVCVERLTGTGHAVKHMGETLFVGTVGLRIEPGETDSGVRYQLEAERGSLPAAFMTAIQDTVRATLASGPRGWRVVDCLVTLTHTGYASPVTVAGDFRGLTPLVLMEALREAGTVVCEPMEHVDIDVPADVVSSVLGLLVRCGGAPEMPVIRGDEAAVTAVVPSGRLRGIEQALPGMTRGLGAMTTRFAGYRPLSG</sequence>
<dbReference type="EMBL" id="CP012752">
    <property type="protein sequence ID" value="ALG10959.1"/>
    <property type="molecule type" value="Genomic_DNA"/>
</dbReference>
<dbReference type="InterPro" id="IPR027417">
    <property type="entry name" value="P-loop_NTPase"/>
</dbReference>
<dbReference type="Gene3D" id="3.40.50.300">
    <property type="entry name" value="P-loop containing nucleotide triphosphate hydrolases"/>
    <property type="match status" value="1"/>
</dbReference>
<dbReference type="OrthoDB" id="9801472at2"/>
<evidence type="ECO:0000259" key="4">
    <source>
        <dbReference type="PROSITE" id="PS51722"/>
    </source>
</evidence>
<evidence type="ECO:0000256" key="3">
    <source>
        <dbReference type="ARBA" id="ARBA00023134"/>
    </source>
</evidence>
<dbReference type="InterPro" id="IPR000640">
    <property type="entry name" value="EFG_V-like"/>
</dbReference>
<dbReference type="RefSeq" id="WP_054292861.1">
    <property type="nucleotide sequence ID" value="NZ_CP012752.1"/>
</dbReference>
<dbReference type="Pfam" id="PF03764">
    <property type="entry name" value="EFG_IV"/>
    <property type="match status" value="1"/>
</dbReference>
<dbReference type="PRINTS" id="PR00315">
    <property type="entry name" value="ELONGATNFCT"/>
</dbReference>
<name>A0A0N7F4B4_9PSEU</name>
<dbReference type="InterPro" id="IPR031157">
    <property type="entry name" value="G_TR_CS"/>
</dbReference>
<dbReference type="CDD" id="cd04168">
    <property type="entry name" value="TetM_like"/>
    <property type="match status" value="1"/>
</dbReference>
<accession>A0A0N7F4B4</accession>